<sequence>MATIQPVVLPSIHEMFPEHLMHGKPLIPRHRSHAFPTKPYLRATPLPKPLTILPVDLKDLPVPFSARRTSSSNSPITAPRVPPSPSSSRSRSHSPTGSHSVGSAENAEADTPSHDPEEPRRARATRGDRPEARLPAVPETLQPPQQPAHPPQHPHRRDAISVNMRRHLRNHGDSATQVASPSPPMTASVIASPSSPHSPHSEVATPSKGQRWYLRGDSGSPPAGAGATATSPRYSPWISHAESDMRSAH</sequence>
<reference evidence="2" key="1">
    <citation type="submission" date="2020-05" db="EMBL/GenBank/DDBJ databases">
        <title>Mycena genomes resolve the evolution of fungal bioluminescence.</title>
        <authorList>
            <person name="Tsai I.J."/>
        </authorList>
    </citation>
    <scope>NUCLEOTIDE SEQUENCE</scope>
    <source>
        <strain evidence="2">171206Taipei</strain>
    </source>
</reference>
<evidence type="ECO:0000256" key="1">
    <source>
        <dbReference type="SAM" id="MobiDB-lite"/>
    </source>
</evidence>
<dbReference type="GeneID" id="59349001"/>
<organism evidence="2 3">
    <name type="scientific">Mycena indigotica</name>
    <dbReference type="NCBI Taxonomy" id="2126181"/>
    <lineage>
        <taxon>Eukaryota</taxon>
        <taxon>Fungi</taxon>
        <taxon>Dikarya</taxon>
        <taxon>Basidiomycota</taxon>
        <taxon>Agaricomycotina</taxon>
        <taxon>Agaricomycetes</taxon>
        <taxon>Agaricomycetidae</taxon>
        <taxon>Agaricales</taxon>
        <taxon>Marasmiineae</taxon>
        <taxon>Mycenaceae</taxon>
        <taxon>Mycena</taxon>
    </lineage>
</organism>
<evidence type="ECO:0000313" key="3">
    <source>
        <dbReference type="Proteomes" id="UP000636479"/>
    </source>
</evidence>
<feature type="compositionally biased region" description="Polar residues" evidence="1">
    <location>
        <begin position="67"/>
        <end position="76"/>
    </location>
</feature>
<dbReference type="Proteomes" id="UP000636479">
    <property type="component" value="Unassembled WGS sequence"/>
</dbReference>
<dbReference type="EMBL" id="JACAZF010000008">
    <property type="protein sequence ID" value="KAF7297538.1"/>
    <property type="molecule type" value="Genomic_DNA"/>
</dbReference>
<feature type="compositionally biased region" description="Basic and acidic residues" evidence="1">
    <location>
        <begin position="111"/>
        <end position="132"/>
    </location>
</feature>
<proteinExistence type="predicted"/>
<name>A0A8H6SDM5_9AGAR</name>
<dbReference type="AlphaFoldDB" id="A0A8H6SDM5"/>
<feature type="compositionally biased region" description="Low complexity" evidence="1">
    <location>
        <begin position="218"/>
        <end position="232"/>
    </location>
</feature>
<accession>A0A8H6SDM5</accession>
<feature type="compositionally biased region" description="Low complexity" evidence="1">
    <location>
        <begin position="86"/>
        <end position="101"/>
    </location>
</feature>
<gene>
    <name evidence="2" type="ORF">MIND_00988000</name>
</gene>
<feature type="region of interest" description="Disordered" evidence="1">
    <location>
        <begin position="66"/>
        <end position="249"/>
    </location>
</feature>
<keyword evidence="3" id="KW-1185">Reference proteome</keyword>
<dbReference type="RefSeq" id="XP_037217897.1">
    <property type="nucleotide sequence ID" value="XM_037366485.1"/>
</dbReference>
<comment type="caution">
    <text evidence="2">The sequence shown here is derived from an EMBL/GenBank/DDBJ whole genome shotgun (WGS) entry which is preliminary data.</text>
</comment>
<evidence type="ECO:0000313" key="2">
    <source>
        <dbReference type="EMBL" id="KAF7297538.1"/>
    </source>
</evidence>
<protein>
    <submittedName>
        <fullName evidence="2">Uncharacterized protein</fullName>
    </submittedName>
</protein>